<dbReference type="InParanoid" id="A0A0N1PH70"/>
<evidence type="ECO:0000313" key="2">
    <source>
        <dbReference type="Proteomes" id="UP000053240"/>
    </source>
</evidence>
<dbReference type="AlphaFoldDB" id="A0A0N1PH70"/>
<evidence type="ECO:0000313" key="1">
    <source>
        <dbReference type="EMBL" id="KPJ18447.1"/>
    </source>
</evidence>
<keyword evidence="2" id="KW-1185">Reference proteome</keyword>
<proteinExistence type="predicted"/>
<dbReference type="EMBL" id="KQ460034">
    <property type="protein sequence ID" value="KPJ18447.1"/>
    <property type="molecule type" value="Genomic_DNA"/>
</dbReference>
<accession>A0A0N1PH70</accession>
<organism evidence="1 2">
    <name type="scientific">Papilio machaon</name>
    <name type="common">Old World swallowtail butterfly</name>
    <dbReference type="NCBI Taxonomy" id="76193"/>
    <lineage>
        <taxon>Eukaryota</taxon>
        <taxon>Metazoa</taxon>
        <taxon>Ecdysozoa</taxon>
        <taxon>Arthropoda</taxon>
        <taxon>Hexapoda</taxon>
        <taxon>Insecta</taxon>
        <taxon>Pterygota</taxon>
        <taxon>Neoptera</taxon>
        <taxon>Endopterygota</taxon>
        <taxon>Lepidoptera</taxon>
        <taxon>Glossata</taxon>
        <taxon>Ditrysia</taxon>
        <taxon>Papilionoidea</taxon>
        <taxon>Papilionidae</taxon>
        <taxon>Papilioninae</taxon>
        <taxon>Papilio</taxon>
    </lineage>
</organism>
<gene>
    <name evidence="1" type="ORF">RR48_00898</name>
</gene>
<dbReference type="Proteomes" id="UP000053240">
    <property type="component" value="Unassembled WGS sequence"/>
</dbReference>
<name>A0A0N1PH70_PAPMA</name>
<sequence>MSTRAARRSSLVPPPPPARDLDILLAFLSHISVRYKKVLVQCQQECARSVQSQRRVHVSRRAVSSRLFDRSRRHWLRPHLHVVAARADIYLCN</sequence>
<reference evidence="1 2" key="1">
    <citation type="journal article" date="2015" name="Nat. Commun.">
        <title>Outbred genome sequencing and CRISPR/Cas9 gene editing in butterflies.</title>
        <authorList>
            <person name="Li X."/>
            <person name="Fan D."/>
            <person name="Zhang W."/>
            <person name="Liu G."/>
            <person name="Zhang L."/>
            <person name="Zhao L."/>
            <person name="Fang X."/>
            <person name="Chen L."/>
            <person name="Dong Y."/>
            <person name="Chen Y."/>
            <person name="Ding Y."/>
            <person name="Zhao R."/>
            <person name="Feng M."/>
            <person name="Zhu Y."/>
            <person name="Feng Y."/>
            <person name="Jiang X."/>
            <person name="Zhu D."/>
            <person name="Xiang H."/>
            <person name="Feng X."/>
            <person name="Li S."/>
            <person name="Wang J."/>
            <person name="Zhang G."/>
            <person name="Kronforst M.R."/>
            <person name="Wang W."/>
        </authorList>
    </citation>
    <scope>NUCLEOTIDE SEQUENCE [LARGE SCALE GENOMIC DNA]</scope>
    <source>
        <strain evidence="1">Ya'a_city_454_Pm</strain>
        <tissue evidence="1">Whole body</tissue>
    </source>
</reference>
<protein>
    <submittedName>
        <fullName evidence="1">Uncharacterized protein</fullName>
    </submittedName>
</protein>